<organism evidence="1">
    <name type="scientific">Arundo donax</name>
    <name type="common">Giant reed</name>
    <name type="synonym">Donax arundinaceus</name>
    <dbReference type="NCBI Taxonomy" id="35708"/>
    <lineage>
        <taxon>Eukaryota</taxon>
        <taxon>Viridiplantae</taxon>
        <taxon>Streptophyta</taxon>
        <taxon>Embryophyta</taxon>
        <taxon>Tracheophyta</taxon>
        <taxon>Spermatophyta</taxon>
        <taxon>Magnoliopsida</taxon>
        <taxon>Liliopsida</taxon>
        <taxon>Poales</taxon>
        <taxon>Poaceae</taxon>
        <taxon>PACMAD clade</taxon>
        <taxon>Arundinoideae</taxon>
        <taxon>Arundineae</taxon>
        <taxon>Arundo</taxon>
    </lineage>
</organism>
<evidence type="ECO:0000313" key="1">
    <source>
        <dbReference type="EMBL" id="JAD87949.1"/>
    </source>
</evidence>
<reference evidence="1" key="2">
    <citation type="journal article" date="2015" name="Data Brief">
        <title>Shoot transcriptome of the giant reed, Arundo donax.</title>
        <authorList>
            <person name="Barrero R.A."/>
            <person name="Guerrero F.D."/>
            <person name="Moolhuijzen P."/>
            <person name="Goolsby J.A."/>
            <person name="Tidwell J."/>
            <person name="Bellgard S.E."/>
            <person name="Bellgard M.I."/>
        </authorList>
    </citation>
    <scope>NUCLEOTIDE SEQUENCE</scope>
    <source>
        <tissue evidence="1">Shoot tissue taken approximately 20 cm above the soil surface</tissue>
    </source>
</reference>
<proteinExistence type="predicted"/>
<dbReference type="AlphaFoldDB" id="A0A0A9DH81"/>
<dbReference type="EMBL" id="GBRH01209946">
    <property type="protein sequence ID" value="JAD87949.1"/>
    <property type="molecule type" value="Transcribed_RNA"/>
</dbReference>
<reference evidence="1" key="1">
    <citation type="submission" date="2014-09" db="EMBL/GenBank/DDBJ databases">
        <authorList>
            <person name="Magalhaes I.L.F."/>
            <person name="Oliveira U."/>
            <person name="Santos F.R."/>
            <person name="Vidigal T.H.D.A."/>
            <person name="Brescovit A.D."/>
            <person name="Santos A.J."/>
        </authorList>
    </citation>
    <scope>NUCLEOTIDE SEQUENCE</scope>
    <source>
        <tissue evidence="1">Shoot tissue taken approximately 20 cm above the soil surface</tissue>
    </source>
</reference>
<protein>
    <submittedName>
        <fullName evidence="1">Uncharacterized protein</fullName>
    </submittedName>
</protein>
<sequence>MLPTMRTSRWSQWPAESILLEARRSARLRAPAAGSWR</sequence>
<name>A0A0A9DH81_ARUDO</name>
<accession>A0A0A9DH81</accession>